<keyword evidence="11" id="KW-1185">Reference proteome</keyword>
<evidence type="ECO:0000313" key="11">
    <source>
        <dbReference type="Proteomes" id="UP000011661"/>
    </source>
</evidence>
<dbReference type="Pfam" id="PF00512">
    <property type="entry name" value="HisKA"/>
    <property type="match status" value="1"/>
</dbReference>
<dbReference type="InterPro" id="IPR035965">
    <property type="entry name" value="PAS-like_dom_sf"/>
</dbReference>
<dbReference type="InterPro" id="IPR013656">
    <property type="entry name" value="PAS_4"/>
</dbReference>
<dbReference type="PANTHER" id="PTHR43304:SF1">
    <property type="entry name" value="PAC DOMAIN-CONTAINING PROTEIN"/>
    <property type="match status" value="1"/>
</dbReference>
<dbReference type="InterPro" id="IPR000700">
    <property type="entry name" value="PAS-assoc_C"/>
</dbReference>
<dbReference type="InterPro" id="IPR005467">
    <property type="entry name" value="His_kinase_dom"/>
</dbReference>
<dbReference type="InterPro" id="IPR052162">
    <property type="entry name" value="Sensor_kinase/Photoreceptor"/>
</dbReference>
<dbReference type="EMBL" id="AOHX01000045">
    <property type="protein sequence ID" value="ELY42547.1"/>
    <property type="molecule type" value="Genomic_DNA"/>
</dbReference>
<dbReference type="PANTHER" id="PTHR43304">
    <property type="entry name" value="PHYTOCHROME-LIKE PROTEIN CPH1"/>
    <property type="match status" value="1"/>
</dbReference>
<dbReference type="PROSITE" id="PS50112">
    <property type="entry name" value="PAS"/>
    <property type="match status" value="6"/>
</dbReference>
<dbReference type="InterPro" id="IPR004358">
    <property type="entry name" value="Sig_transdc_His_kin-like_C"/>
</dbReference>
<feature type="domain" description="PAC" evidence="9">
    <location>
        <begin position="734"/>
        <end position="785"/>
    </location>
</feature>
<dbReference type="InterPro" id="IPR013767">
    <property type="entry name" value="PAS_fold"/>
</dbReference>
<dbReference type="GO" id="GO:0006355">
    <property type="term" value="P:regulation of DNA-templated transcription"/>
    <property type="evidence" value="ECO:0007669"/>
    <property type="project" value="InterPro"/>
</dbReference>
<comment type="caution">
    <text evidence="10">The sequence shown here is derived from an EMBL/GenBank/DDBJ whole genome shotgun (WGS) entry which is preliminary data.</text>
</comment>
<feature type="domain" description="PAS" evidence="8">
    <location>
        <begin position="144"/>
        <end position="189"/>
    </location>
</feature>
<dbReference type="InterPro" id="IPR036097">
    <property type="entry name" value="HisK_dim/P_sf"/>
</dbReference>
<dbReference type="FunFam" id="3.30.565.10:FF:000006">
    <property type="entry name" value="Sensor histidine kinase WalK"/>
    <property type="match status" value="1"/>
</dbReference>
<dbReference type="InterPro" id="IPR003594">
    <property type="entry name" value="HATPase_dom"/>
</dbReference>
<dbReference type="InterPro" id="IPR001610">
    <property type="entry name" value="PAC"/>
</dbReference>
<dbReference type="InterPro" id="IPR036890">
    <property type="entry name" value="HATPase_C_sf"/>
</dbReference>
<evidence type="ECO:0000259" key="8">
    <source>
        <dbReference type="PROSITE" id="PS50112"/>
    </source>
</evidence>
<dbReference type="NCBIfam" id="TIGR00229">
    <property type="entry name" value="sensory_box"/>
    <property type="match status" value="5"/>
</dbReference>
<dbReference type="Gene3D" id="1.10.287.130">
    <property type="match status" value="1"/>
</dbReference>
<dbReference type="SUPFAM" id="SSF55785">
    <property type="entry name" value="PYP-like sensor domain (PAS domain)"/>
    <property type="match status" value="6"/>
</dbReference>
<sequence>MSDRVDATDHAFWGDIDDDVALERYRTLVGMVDDGVYQLDGEGTFVAVDETTAETMGYAREELVGEPIASLVDDAAADRIECALTAQLEGDDEPCSLEVTIRAADGTQVPCTLRLTAAIADEEWTGALGTVRKRRAPLESAAISTESIANVLDEADVGVFVLDAEFDIRWVDESIQTYLGLEREAVLGRDKRTLIETGLADRFADPDSFADAVLATYEDNTYAERFECRVTADEATGREERWLEHRSKPIRSGQFAGGRVELYYDITDRKRSEGALEESETQFHSLVDAVEEYAIFQLDPTGRIVSWNEGARQIKGYEREEILGKHISTFYTADDRAADVPETILERATATGSVEDEGWRVRNDGSRFWANVTLTAVMDADGTHRGFLKVTRDMTDRREREQQLQRERNLIDRILEASPVGMIVFDTDETVTRVNDRYRELFGASTDDLETSPFASERLFDDAGESVTHATHPYTAALRTGEPVFDRVLRIEPASRADERQWIVVNAVPLLDDDGTVDRVVATAEDITDLKERERELESELESILSRITDAFYALDDDWTVTYANDRARELIDFEGDELLGRSIWEVFEWGAESTLRTEYERAMAVQEPTSFELYSEPPEAWLEIHAYPSETGLSVYFRDISERKRRERALRGERNLVERIIDTSPVGIVTLNETGRLERVNSRAEAILGYDEHELSDLIRDLDRLDPIRPDRASVSTAEVLIDRLFRDGETIHNLELGIRRPDGQRIWVSVSATPLVDDGEITGAVITFADITDRKAYQRQLEASNERLEQFAYAASHDLQEPLRMVSSYLQLIEKRYADDLDADGREFIEYAVDGAERMREMIDGLLQYSRVETEGDPFEPVDLEGVIGDVLDDLQLRIEETDAEITVGELPTVRGDEDQLRQVFQNLFSNAIEYSGDGSPTIAVAAERSGSYWRIDVADDGVGIEPAETDRIFEVFQRLHSRDEHSGTGIGLALCQRIVERHGGEIWVDSEPGEGSTFSVTLPAVPESALEGEH</sequence>
<dbReference type="EC" id="2.7.13.3" evidence="2"/>
<feature type="domain" description="PAC" evidence="9">
    <location>
        <begin position="485"/>
        <end position="539"/>
    </location>
</feature>
<organism evidence="10 11">
    <name type="scientific">Natronorubrum sulfidifaciens JCM 14089</name>
    <dbReference type="NCBI Taxonomy" id="1230460"/>
    <lineage>
        <taxon>Archaea</taxon>
        <taxon>Methanobacteriati</taxon>
        <taxon>Methanobacteriota</taxon>
        <taxon>Stenosarchaea group</taxon>
        <taxon>Halobacteria</taxon>
        <taxon>Halobacteriales</taxon>
        <taxon>Natrialbaceae</taxon>
        <taxon>Natronorubrum</taxon>
    </lineage>
</organism>
<dbReference type="CDD" id="cd00082">
    <property type="entry name" value="HisKA"/>
    <property type="match status" value="1"/>
</dbReference>
<proteinExistence type="predicted"/>
<dbReference type="SMART" id="SM00086">
    <property type="entry name" value="PAC"/>
    <property type="match status" value="4"/>
</dbReference>
<dbReference type="Pfam" id="PF00989">
    <property type="entry name" value="PAS"/>
    <property type="match status" value="1"/>
</dbReference>
<gene>
    <name evidence="10" type="ORF">C495_14577</name>
</gene>
<dbReference type="OrthoDB" id="106630at2157"/>
<comment type="catalytic activity">
    <reaction evidence="1">
        <text>ATP + protein L-histidine = ADP + protein N-phospho-L-histidine.</text>
        <dbReference type="EC" id="2.7.13.3"/>
    </reaction>
</comment>
<dbReference type="AlphaFoldDB" id="L9VZP7"/>
<dbReference type="SMART" id="SM00387">
    <property type="entry name" value="HATPase_c"/>
    <property type="match status" value="1"/>
</dbReference>
<dbReference type="RefSeq" id="WP_008164154.1">
    <property type="nucleotide sequence ID" value="NZ_AOHX01000045.1"/>
</dbReference>
<evidence type="ECO:0000259" key="7">
    <source>
        <dbReference type="PROSITE" id="PS50109"/>
    </source>
</evidence>
<feature type="domain" description="Histidine kinase" evidence="7">
    <location>
        <begin position="796"/>
        <end position="1009"/>
    </location>
</feature>
<dbReference type="PRINTS" id="PR00344">
    <property type="entry name" value="BCTRLSENSOR"/>
</dbReference>
<dbReference type="eggNOG" id="arCOG02358">
    <property type="taxonomic scope" value="Archaea"/>
</dbReference>
<evidence type="ECO:0000256" key="2">
    <source>
        <dbReference type="ARBA" id="ARBA00012438"/>
    </source>
</evidence>
<dbReference type="SMART" id="SM00388">
    <property type="entry name" value="HisKA"/>
    <property type="match status" value="1"/>
</dbReference>
<dbReference type="eggNOG" id="arCOG02348">
    <property type="taxonomic scope" value="Archaea"/>
</dbReference>
<dbReference type="PROSITE" id="PS50109">
    <property type="entry name" value="HIS_KIN"/>
    <property type="match status" value="1"/>
</dbReference>
<dbReference type="PROSITE" id="PS50113">
    <property type="entry name" value="PAC"/>
    <property type="match status" value="3"/>
</dbReference>
<dbReference type="Pfam" id="PF08448">
    <property type="entry name" value="PAS_4"/>
    <property type="match status" value="3"/>
</dbReference>
<dbReference type="InterPro" id="IPR000014">
    <property type="entry name" value="PAS"/>
</dbReference>
<keyword evidence="5 10" id="KW-0418">Kinase</keyword>
<feature type="domain" description="PAC" evidence="9">
    <location>
        <begin position="354"/>
        <end position="406"/>
    </location>
</feature>
<dbReference type="Pfam" id="PF13426">
    <property type="entry name" value="PAS_9"/>
    <property type="match status" value="2"/>
</dbReference>
<feature type="coiled-coil region" evidence="6">
    <location>
        <begin position="520"/>
        <end position="547"/>
    </location>
</feature>
<evidence type="ECO:0000256" key="5">
    <source>
        <dbReference type="ARBA" id="ARBA00022777"/>
    </source>
</evidence>
<dbReference type="Pfam" id="PF02518">
    <property type="entry name" value="HATPase_c"/>
    <property type="match status" value="1"/>
</dbReference>
<dbReference type="SUPFAM" id="SSF47384">
    <property type="entry name" value="Homodimeric domain of signal transducing histidine kinase"/>
    <property type="match status" value="1"/>
</dbReference>
<dbReference type="eggNOG" id="arCOG02330">
    <property type="taxonomic scope" value="Archaea"/>
</dbReference>
<dbReference type="Proteomes" id="UP000011661">
    <property type="component" value="Unassembled WGS sequence"/>
</dbReference>
<dbReference type="STRING" id="1230460.C495_14577"/>
<feature type="domain" description="PAS" evidence="8">
    <location>
        <begin position="279"/>
        <end position="352"/>
    </location>
</feature>
<dbReference type="SUPFAM" id="SSF55874">
    <property type="entry name" value="ATPase domain of HSP90 chaperone/DNA topoisomerase II/histidine kinase"/>
    <property type="match status" value="1"/>
</dbReference>
<accession>L9VZP7</accession>
<dbReference type="SMART" id="SM00091">
    <property type="entry name" value="PAS"/>
    <property type="match status" value="6"/>
</dbReference>
<name>L9VZP7_9EURY</name>
<dbReference type="GO" id="GO:0000155">
    <property type="term" value="F:phosphorelay sensor kinase activity"/>
    <property type="evidence" value="ECO:0007669"/>
    <property type="project" value="InterPro"/>
</dbReference>
<reference evidence="10 11" key="1">
    <citation type="journal article" date="2014" name="PLoS Genet.">
        <title>Phylogenetically driven sequencing of extremely halophilic archaea reveals strategies for static and dynamic osmo-response.</title>
        <authorList>
            <person name="Becker E.A."/>
            <person name="Seitzer P.M."/>
            <person name="Tritt A."/>
            <person name="Larsen D."/>
            <person name="Krusor M."/>
            <person name="Yao A.I."/>
            <person name="Wu D."/>
            <person name="Madern D."/>
            <person name="Eisen J.A."/>
            <person name="Darling A.E."/>
            <person name="Facciotti M.T."/>
        </authorList>
    </citation>
    <scope>NUCLEOTIDE SEQUENCE [LARGE SCALE GENOMIC DNA]</scope>
    <source>
        <strain evidence="10 11">JCM 14089</strain>
    </source>
</reference>
<evidence type="ECO:0000256" key="1">
    <source>
        <dbReference type="ARBA" id="ARBA00000085"/>
    </source>
</evidence>
<feature type="domain" description="PAS" evidence="8">
    <location>
        <begin position="654"/>
        <end position="696"/>
    </location>
</feature>
<dbReference type="eggNOG" id="arCOG02329">
    <property type="taxonomic scope" value="Archaea"/>
</dbReference>
<feature type="domain" description="PAS" evidence="8">
    <location>
        <begin position="537"/>
        <end position="607"/>
    </location>
</feature>
<evidence type="ECO:0000256" key="4">
    <source>
        <dbReference type="ARBA" id="ARBA00022679"/>
    </source>
</evidence>
<dbReference type="CDD" id="cd00130">
    <property type="entry name" value="PAS"/>
    <property type="match status" value="5"/>
</dbReference>
<evidence type="ECO:0000256" key="3">
    <source>
        <dbReference type="ARBA" id="ARBA00022553"/>
    </source>
</evidence>
<protein>
    <recommendedName>
        <fullName evidence="2">histidine kinase</fullName>
        <ecNumber evidence="2">2.7.13.3</ecNumber>
    </recommendedName>
</protein>
<keyword evidence="6" id="KW-0175">Coiled coil</keyword>
<dbReference type="Gene3D" id="3.30.565.10">
    <property type="entry name" value="Histidine kinase-like ATPase, C-terminal domain"/>
    <property type="match status" value="1"/>
</dbReference>
<keyword evidence="3" id="KW-0597">Phosphoprotein</keyword>
<feature type="domain" description="PAS" evidence="8">
    <location>
        <begin position="407"/>
        <end position="449"/>
    </location>
</feature>
<evidence type="ECO:0000259" key="9">
    <source>
        <dbReference type="PROSITE" id="PS50113"/>
    </source>
</evidence>
<feature type="domain" description="PAS" evidence="8">
    <location>
        <begin position="21"/>
        <end position="91"/>
    </location>
</feature>
<dbReference type="Gene3D" id="3.30.450.20">
    <property type="entry name" value="PAS domain"/>
    <property type="match status" value="6"/>
</dbReference>
<dbReference type="InterPro" id="IPR003661">
    <property type="entry name" value="HisK_dim/P_dom"/>
</dbReference>
<evidence type="ECO:0000313" key="10">
    <source>
        <dbReference type="EMBL" id="ELY42547.1"/>
    </source>
</evidence>
<dbReference type="PATRIC" id="fig|1230460.4.peg.2969"/>
<keyword evidence="4" id="KW-0808">Transferase</keyword>
<evidence type="ECO:0000256" key="6">
    <source>
        <dbReference type="SAM" id="Coils"/>
    </source>
</evidence>